<organism evidence="3 4">
    <name type="scientific">Rotaria sordida</name>
    <dbReference type="NCBI Taxonomy" id="392033"/>
    <lineage>
        <taxon>Eukaryota</taxon>
        <taxon>Metazoa</taxon>
        <taxon>Spiralia</taxon>
        <taxon>Gnathifera</taxon>
        <taxon>Rotifera</taxon>
        <taxon>Eurotatoria</taxon>
        <taxon>Bdelloidea</taxon>
        <taxon>Philodinida</taxon>
        <taxon>Philodinidae</taxon>
        <taxon>Rotaria</taxon>
    </lineage>
</organism>
<protein>
    <recommendedName>
        <fullName evidence="2">BTB domain-containing protein</fullName>
    </recommendedName>
</protein>
<reference evidence="3" key="1">
    <citation type="submission" date="2021-02" db="EMBL/GenBank/DDBJ databases">
        <authorList>
            <person name="Nowell W R."/>
        </authorList>
    </citation>
    <scope>NUCLEOTIDE SEQUENCE</scope>
</reference>
<sequence length="282" mass="32278">MSSPIERPSNDNDEYSRRRESPSQKRQSVNPSNFVLGRSQTPPGRVNNSQQGQRLTNGGVLDNQTSDADHNRTLLKNLAADLSNLLNRTDISDCFLNVKGTFMAVHKCILAARSNAFAAVISANFNRLPMDERNRIQTMSDTEKLTIVIDKTDPEIMKEVVIFMYTGHCALDEGNAYALLDAAGRYDIKSLKLHTGRFLANRIDTNNVLMLLKAAYRYDNKLIKQRCIEYFINHAKEVMAIHETWKRFAEEQQPIVAELLHWLVNKDLFYSEKPQWEAASRW</sequence>
<evidence type="ECO:0000313" key="4">
    <source>
        <dbReference type="Proteomes" id="UP000663889"/>
    </source>
</evidence>
<dbReference type="PROSITE" id="PS50097">
    <property type="entry name" value="BTB"/>
    <property type="match status" value="1"/>
</dbReference>
<evidence type="ECO:0000259" key="2">
    <source>
        <dbReference type="PROSITE" id="PS50097"/>
    </source>
</evidence>
<comment type="caution">
    <text evidence="3">The sequence shown here is derived from an EMBL/GenBank/DDBJ whole genome shotgun (WGS) entry which is preliminary data.</text>
</comment>
<dbReference type="Pfam" id="PF00651">
    <property type="entry name" value="BTB"/>
    <property type="match status" value="1"/>
</dbReference>
<gene>
    <name evidence="3" type="ORF">SEV965_LOCUS22070</name>
</gene>
<dbReference type="Proteomes" id="UP000663889">
    <property type="component" value="Unassembled WGS sequence"/>
</dbReference>
<feature type="compositionally biased region" description="Basic and acidic residues" evidence="1">
    <location>
        <begin position="8"/>
        <end position="23"/>
    </location>
</feature>
<name>A0A814XJF0_9BILA</name>
<feature type="compositionally biased region" description="Polar residues" evidence="1">
    <location>
        <begin position="24"/>
        <end position="66"/>
    </location>
</feature>
<dbReference type="PANTHER" id="PTHR24413">
    <property type="entry name" value="SPECKLE-TYPE POZ PROTEIN"/>
    <property type="match status" value="1"/>
</dbReference>
<feature type="domain" description="BTB" evidence="2">
    <location>
        <begin position="92"/>
        <end position="173"/>
    </location>
</feature>
<dbReference type="InterPro" id="IPR011333">
    <property type="entry name" value="SKP1/BTB/POZ_sf"/>
</dbReference>
<feature type="region of interest" description="Disordered" evidence="1">
    <location>
        <begin position="1"/>
        <end position="67"/>
    </location>
</feature>
<accession>A0A814XJF0</accession>
<dbReference type="SMART" id="SM00225">
    <property type="entry name" value="BTB"/>
    <property type="match status" value="1"/>
</dbReference>
<evidence type="ECO:0000313" key="3">
    <source>
        <dbReference type="EMBL" id="CAF1218800.1"/>
    </source>
</evidence>
<dbReference type="CDD" id="cd18186">
    <property type="entry name" value="BTB_POZ_ZBTB_KLHL-like"/>
    <property type="match status" value="1"/>
</dbReference>
<dbReference type="EMBL" id="CAJNOU010001538">
    <property type="protein sequence ID" value="CAF1218800.1"/>
    <property type="molecule type" value="Genomic_DNA"/>
</dbReference>
<dbReference type="Gene3D" id="1.25.40.420">
    <property type="match status" value="1"/>
</dbReference>
<dbReference type="Gene3D" id="3.30.710.10">
    <property type="entry name" value="Potassium Channel Kv1.1, Chain A"/>
    <property type="match status" value="1"/>
</dbReference>
<dbReference type="AlphaFoldDB" id="A0A814XJF0"/>
<dbReference type="InterPro" id="IPR000210">
    <property type="entry name" value="BTB/POZ_dom"/>
</dbReference>
<evidence type="ECO:0000256" key="1">
    <source>
        <dbReference type="SAM" id="MobiDB-lite"/>
    </source>
</evidence>
<dbReference type="SUPFAM" id="SSF54695">
    <property type="entry name" value="POZ domain"/>
    <property type="match status" value="1"/>
</dbReference>
<proteinExistence type="predicted"/>